<evidence type="ECO:0000313" key="10">
    <source>
        <dbReference type="EMBL" id="CAF3788908.1"/>
    </source>
</evidence>
<evidence type="ECO:0000256" key="6">
    <source>
        <dbReference type="ARBA" id="ARBA00022737"/>
    </source>
</evidence>
<evidence type="ECO:0000259" key="8">
    <source>
        <dbReference type="PROSITE" id="PS51278"/>
    </source>
</evidence>
<keyword evidence="7" id="KW-0315">Glutamine amidotransferase</keyword>
<dbReference type="Pfam" id="PF01380">
    <property type="entry name" value="SIS"/>
    <property type="match status" value="2"/>
</dbReference>
<evidence type="ECO:0000313" key="11">
    <source>
        <dbReference type="Proteomes" id="UP000681720"/>
    </source>
</evidence>
<keyword evidence="6" id="KW-0677">Repeat</keyword>
<feature type="domain" description="Glutamine amidotransferase type-2" evidence="8">
    <location>
        <begin position="2"/>
        <end position="220"/>
    </location>
</feature>
<dbReference type="GO" id="GO:0004360">
    <property type="term" value="F:glutamine-fructose-6-phosphate transaminase (isomerizing) activity"/>
    <property type="evidence" value="ECO:0007669"/>
    <property type="project" value="UniProtKB-EC"/>
</dbReference>
<dbReference type="EMBL" id="CAJOBJ010000048">
    <property type="protein sequence ID" value="CAF3788908.1"/>
    <property type="molecule type" value="Genomic_DNA"/>
</dbReference>
<dbReference type="CDD" id="cd05008">
    <property type="entry name" value="SIS_GlmS_GlmD_1"/>
    <property type="match status" value="1"/>
</dbReference>
<dbReference type="PROSITE" id="PS51464">
    <property type="entry name" value="SIS"/>
    <property type="match status" value="2"/>
</dbReference>
<reference evidence="10" key="1">
    <citation type="submission" date="2021-02" db="EMBL/GenBank/DDBJ databases">
        <authorList>
            <person name="Nowell W R."/>
        </authorList>
    </citation>
    <scope>NUCLEOTIDE SEQUENCE</scope>
</reference>
<dbReference type="Gene3D" id="3.60.20.10">
    <property type="entry name" value="Glutamine Phosphoribosylpyrophosphate, subunit 1, domain 1"/>
    <property type="match status" value="1"/>
</dbReference>
<dbReference type="InterPro" id="IPR029055">
    <property type="entry name" value="Ntn_hydrolases_N"/>
</dbReference>
<dbReference type="NCBIfam" id="NF001484">
    <property type="entry name" value="PRK00331.1"/>
    <property type="match status" value="1"/>
</dbReference>
<dbReference type="EC" id="2.6.1.16" evidence="3"/>
<dbReference type="InterPro" id="IPR035466">
    <property type="entry name" value="GlmS/AgaS_SIS"/>
</dbReference>
<evidence type="ECO:0000256" key="5">
    <source>
        <dbReference type="ARBA" id="ARBA00022679"/>
    </source>
</evidence>
<accession>A0A8S2J615</accession>
<evidence type="ECO:0000256" key="1">
    <source>
        <dbReference type="ARBA" id="ARBA00001031"/>
    </source>
</evidence>
<dbReference type="NCBIfam" id="TIGR01135">
    <property type="entry name" value="glmS"/>
    <property type="match status" value="1"/>
</dbReference>
<dbReference type="GO" id="GO:0006487">
    <property type="term" value="P:protein N-linked glycosylation"/>
    <property type="evidence" value="ECO:0007669"/>
    <property type="project" value="TreeGrafter"/>
</dbReference>
<dbReference type="Proteomes" id="UP000681720">
    <property type="component" value="Unassembled WGS sequence"/>
</dbReference>
<comment type="caution">
    <text evidence="10">The sequence shown here is derived from an EMBL/GenBank/DDBJ whole genome shotgun (WGS) entry which is preliminary data.</text>
</comment>
<dbReference type="InterPro" id="IPR046348">
    <property type="entry name" value="SIS_dom_sf"/>
</dbReference>
<name>A0A8S2J615_9BILA</name>
<dbReference type="GO" id="GO:0097367">
    <property type="term" value="F:carbohydrate derivative binding"/>
    <property type="evidence" value="ECO:0007669"/>
    <property type="project" value="InterPro"/>
</dbReference>
<evidence type="ECO:0000256" key="3">
    <source>
        <dbReference type="ARBA" id="ARBA00012916"/>
    </source>
</evidence>
<dbReference type="InterPro" id="IPR035490">
    <property type="entry name" value="GlmS/FrlB_SIS"/>
</dbReference>
<dbReference type="GO" id="GO:0006002">
    <property type="term" value="P:fructose 6-phosphate metabolic process"/>
    <property type="evidence" value="ECO:0007669"/>
    <property type="project" value="TreeGrafter"/>
</dbReference>
<dbReference type="AlphaFoldDB" id="A0A8S2J615"/>
<dbReference type="PANTHER" id="PTHR10937:SF0">
    <property type="entry name" value="GLUTAMINE--FRUCTOSE-6-PHOSPHATE TRANSAMINASE (ISOMERIZING)"/>
    <property type="match status" value="1"/>
</dbReference>
<proteinExistence type="predicted"/>
<dbReference type="CDD" id="cd05009">
    <property type="entry name" value="SIS_GlmS_GlmD_2"/>
    <property type="match status" value="1"/>
</dbReference>
<dbReference type="InterPro" id="IPR017932">
    <property type="entry name" value="GATase_2_dom"/>
</dbReference>
<evidence type="ECO:0000256" key="2">
    <source>
        <dbReference type="ARBA" id="ARBA00004775"/>
    </source>
</evidence>
<feature type="domain" description="SIS" evidence="9">
    <location>
        <begin position="423"/>
        <end position="571"/>
    </location>
</feature>
<dbReference type="Gene3D" id="3.40.50.10490">
    <property type="entry name" value="Glucose-6-phosphate isomerase like protein, domain 1"/>
    <property type="match status" value="2"/>
</dbReference>
<dbReference type="Pfam" id="PF13522">
    <property type="entry name" value="GATase_6"/>
    <property type="match status" value="1"/>
</dbReference>
<protein>
    <recommendedName>
        <fullName evidence="3">glutamine--fructose-6-phosphate transaminase (isomerizing)</fullName>
        <ecNumber evidence="3">2.6.1.16</ecNumber>
    </recommendedName>
</protein>
<evidence type="ECO:0000256" key="7">
    <source>
        <dbReference type="ARBA" id="ARBA00022962"/>
    </source>
</evidence>
<sequence>MCGIVGIIKQNSDLSVANEVLAGLVNLEYRGYDSTGVAILNSDKLIDVEKKCDAPSAMGKEELFKHSSSVAIGHNRWATHGKATIQNAHPHVTKKVALVHNGTIDNFSELKTALKNKKYQFFGESDTEVISVLMTSHLDEGMSGEQAFVKTLSEIKGAFALGVIVANEQNKLYFAKQNSPLLIGKNDTGFCVASDVVAFPLWVNYLIILEDGDYGFIEDFVDDNEKSVIGEYKTFMLKEIAEQATVNGGIINHYIDIKTNNIELGVDINWKEIESVHIVACGTSYYAGTVAGYYFEKYAKIPVYTYIASEFPYRDRETLDTINAIQKAQELGYKTLGVVNAKHTTITRLIKNIVYCRAGTEVSVASTKAFTAQLTVLLTILLKISIDKGLISRDDYKNIIDEMFTIGGLTANALKTADSVEKIANSILDIKGLIYLGRGMCYGLALEGALKMKELSYIHAEGLNCGEMKHGPIALIDGNEAVVIITHFRDPLLNKTRSTVQEVAARKGRIILIADKKAIEEIKSDIDDTIVFYSIEIPESSFFTYPLLAVIPLQFLAHFVATGLGRNVDKPRNLAKSVTVE</sequence>
<gene>
    <name evidence="10" type="ORF">GIL414_LOCUS439</name>
</gene>
<dbReference type="GO" id="GO:0006047">
    <property type="term" value="P:UDP-N-acetylglucosamine metabolic process"/>
    <property type="evidence" value="ECO:0007669"/>
    <property type="project" value="TreeGrafter"/>
</dbReference>
<feature type="domain" description="SIS" evidence="9">
    <location>
        <begin position="266"/>
        <end position="390"/>
    </location>
</feature>
<dbReference type="PROSITE" id="PS51278">
    <property type="entry name" value="GATASE_TYPE_2"/>
    <property type="match status" value="1"/>
</dbReference>
<comment type="pathway">
    <text evidence="2">Nucleotide-sugar biosynthesis; UDP-N-acetyl-alpha-D-glucosamine biosynthesis; alpha-D-glucosamine 6-phosphate from D-fructose 6-phosphate: step 1/1.</text>
</comment>
<keyword evidence="5" id="KW-0808">Transferase</keyword>
<keyword evidence="4" id="KW-0032">Aminotransferase</keyword>
<dbReference type="PANTHER" id="PTHR10937">
    <property type="entry name" value="GLUCOSAMINE--FRUCTOSE-6-PHOSPHATE AMINOTRANSFERASE, ISOMERIZING"/>
    <property type="match status" value="1"/>
</dbReference>
<dbReference type="InterPro" id="IPR005855">
    <property type="entry name" value="GFAT"/>
</dbReference>
<comment type="catalytic activity">
    <reaction evidence="1">
        <text>D-fructose 6-phosphate + L-glutamine = D-glucosamine 6-phosphate + L-glutamate</text>
        <dbReference type="Rhea" id="RHEA:13237"/>
        <dbReference type="ChEBI" id="CHEBI:29985"/>
        <dbReference type="ChEBI" id="CHEBI:58359"/>
        <dbReference type="ChEBI" id="CHEBI:58725"/>
        <dbReference type="ChEBI" id="CHEBI:61527"/>
        <dbReference type="EC" id="2.6.1.16"/>
    </reaction>
</comment>
<organism evidence="10 11">
    <name type="scientific">Rotaria magnacalcarata</name>
    <dbReference type="NCBI Taxonomy" id="392030"/>
    <lineage>
        <taxon>Eukaryota</taxon>
        <taxon>Metazoa</taxon>
        <taxon>Spiralia</taxon>
        <taxon>Gnathifera</taxon>
        <taxon>Rotifera</taxon>
        <taxon>Eurotatoria</taxon>
        <taxon>Bdelloidea</taxon>
        <taxon>Philodinida</taxon>
        <taxon>Philodinidae</taxon>
        <taxon>Rotaria</taxon>
    </lineage>
</organism>
<evidence type="ECO:0000256" key="4">
    <source>
        <dbReference type="ARBA" id="ARBA00022576"/>
    </source>
</evidence>
<dbReference type="SUPFAM" id="SSF56235">
    <property type="entry name" value="N-terminal nucleophile aminohydrolases (Ntn hydrolases)"/>
    <property type="match status" value="1"/>
</dbReference>
<dbReference type="InterPro" id="IPR001347">
    <property type="entry name" value="SIS_dom"/>
</dbReference>
<evidence type="ECO:0000259" key="9">
    <source>
        <dbReference type="PROSITE" id="PS51464"/>
    </source>
</evidence>
<dbReference type="SUPFAM" id="SSF53697">
    <property type="entry name" value="SIS domain"/>
    <property type="match status" value="1"/>
</dbReference>